<feature type="transmembrane region" description="Helical" evidence="2">
    <location>
        <begin position="842"/>
        <end position="866"/>
    </location>
</feature>
<feature type="transmembrane region" description="Helical" evidence="2">
    <location>
        <begin position="872"/>
        <end position="901"/>
    </location>
</feature>
<feature type="transmembrane region" description="Helical" evidence="2">
    <location>
        <begin position="968"/>
        <end position="989"/>
    </location>
</feature>
<keyword evidence="2" id="KW-0812">Transmembrane</keyword>
<feature type="transmembrane region" description="Helical" evidence="2">
    <location>
        <begin position="922"/>
        <end position="948"/>
    </location>
</feature>
<feature type="transmembrane region" description="Helical" evidence="2">
    <location>
        <begin position="92"/>
        <end position="117"/>
    </location>
</feature>
<gene>
    <name evidence="3" type="ORF">BGC07_14315</name>
</gene>
<sequence length="1086" mass="117500">MSFIIPGPVDDQSVSVLQQIFGEIIPWLAGQNTTGTDTTIIHSIIASFNTGLLSLLLVIYAVIIFVGTLNTAHQGEFLGRNWSSMWMPLRAIFGPLCVVPIKYGFCLAQIVLLYGVLVGVNLADKVWKSVEIQVDNLSIPTVPVSLLNDVKQSVANAVLYKSVLKVAPKASDKNPDDKKITLDDDGVICQDGKSSVKGNMFYTVSLPDNKKTQALCVNSQSTIPSSLLPKLSGYARKICTGNNGTLSEFATAMDWFYGDPYHSSKISFDHPGTPEITASSLTQMCINAIQSLLSGTSSSTSKEYDYNFNVVSQWYDGSHNYHEHTSRQTIVFKSSLGDSSYHGGQSSSGDEVFVPAQGHIAFNFENMDYTNSATKKNSGKYDYSQAADQATTQIIDDLYNASNDTDKDVNQANKVMANYLKKLNNHLLGDTKNSSTPTDVSKIIDANNNSGDTGYDTCKVYLDNSNELNFRYLECLQLESTGDSTGDLVEGEKPFASYINSWWMGGESYLSIDSIMNSNLQAMQKRLDQAISYPGMSIISTIKYDIPINVNFYPLGNGQIPGNADKLQQTAFSDSYGVESTTYGIPDGLNLISSSWLDEIDNTVPPLISKQGCSADHYAENTLCGTERAVDELRSNLLSLPDEMHAPFIYLFELYTHNGDGGSLVPATDDSSDFNSSDYNNVYFLNRVFKFLQNNGIYQPTTTTSVPVYGVIDKIFSNLGGNGLSSDITSIMNELYELGTPASANNSKVFSKIMQAQQVGADVISAVIDSFANIYQNYKKKFDNIQDTAHSMVSDWAVGAGFAGGIGALFGASGAGAAVAIAGQTAVQLYMAAQMGNIALSLAWFPVAMIVLGSLFTAAIAFVVMMPLIPYILFWAGTIVWLLSILEGLVAVPLVALALVYPEGHEILGHGSPAVKIALNIMFRPVLMVIGIISAIALTYVLITYSAQGFHLVAPLILNNFTSDNLDMVRGIVSCFLVFVYASFMMMAFNKCFSVIYLIPDKVFEWIGAASGHRAGLEEVQQLQGKTESTASQTGQAMGSGVEKGVQANQQETQSTVSADSQHIQVAEKSGEAGGNEARSAAEALM</sequence>
<proteinExistence type="predicted"/>
<dbReference type="Proteomes" id="UP000094329">
    <property type="component" value="Unassembled WGS sequence"/>
</dbReference>
<protein>
    <submittedName>
        <fullName evidence="3">Type IV secretion protein DotA</fullName>
    </submittedName>
</protein>
<dbReference type="RefSeq" id="WP_069313643.1">
    <property type="nucleotide sequence ID" value="NZ_MDTU01000001.1"/>
</dbReference>
<feature type="transmembrane region" description="Helical" evidence="2">
    <location>
        <begin position="796"/>
        <end position="821"/>
    </location>
</feature>
<feature type="compositionally biased region" description="Polar residues" evidence="1">
    <location>
        <begin position="1023"/>
        <end position="1037"/>
    </location>
</feature>
<keyword evidence="2" id="KW-1133">Transmembrane helix</keyword>
<feature type="compositionally biased region" description="Polar residues" evidence="1">
    <location>
        <begin position="1047"/>
        <end position="1064"/>
    </location>
</feature>
<evidence type="ECO:0000313" key="4">
    <source>
        <dbReference type="Proteomes" id="UP000094329"/>
    </source>
</evidence>
<dbReference type="EMBL" id="MDTU01000001">
    <property type="protein sequence ID" value="ODN43847.1"/>
    <property type="molecule type" value="Genomic_DNA"/>
</dbReference>
<evidence type="ECO:0000256" key="1">
    <source>
        <dbReference type="SAM" id="MobiDB-lite"/>
    </source>
</evidence>
<accession>A0ABX3A4R4</accession>
<keyword evidence="4" id="KW-1185">Reference proteome</keyword>
<organism evidence="3 4">
    <name type="scientific">Piscirickettsia litoralis</name>
    <dbReference type="NCBI Taxonomy" id="1891921"/>
    <lineage>
        <taxon>Bacteria</taxon>
        <taxon>Pseudomonadati</taxon>
        <taxon>Pseudomonadota</taxon>
        <taxon>Gammaproteobacteria</taxon>
        <taxon>Thiotrichales</taxon>
        <taxon>Piscirickettsiaceae</taxon>
        <taxon>Piscirickettsia</taxon>
    </lineage>
</organism>
<name>A0ABX3A4R4_9GAMM</name>
<comment type="caution">
    <text evidence="3">The sequence shown here is derived from an EMBL/GenBank/DDBJ whole genome shotgun (WGS) entry which is preliminary data.</text>
</comment>
<reference evidence="3 4" key="1">
    <citation type="submission" date="2016-08" db="EMBL/GenBank/DDBJ databases">
        <title>Draft genome sequence of Candidatus Piscirickettsia litoralis, from seawater.</title>
        <authorList>
            <person name="Wan X."/>
            <person name="Lee A.J."/>
            <person name="Hou S."/>
            <person name="Donachie S.P."/>
        </authorList>
    </citation>
    <scope>NUCLEOTIDE SEQUENCE [LARGE SCALE GENOMIC DNA]</scope>
    <source>
        <strain evidence="3 4">Y2</strain>
    </source>
</reference>
<evidence type="ECO:0000313" key="3">
    <source>
        <dbReference type="EMBL" id="ODN43847.1"/>
    </source>
</evidence>
<feature type="region of interest" description="Disordered" evidence="1">
    <location>
        <begin position="1023"/>
        <end position="1086"/>
    </location>
</feature>
<feature type="transmembrane region" description="Helical" evidence="2">
    <location>
        <begin position="52"/>
        <end position="72"/>
    </location>
</feature>
<evidence type="ECO:0000256" key="2">
    <source>
        <dbReference type="SAM" id="Phobius"/>
    </source>
</evidence>
<keyword evidence="2" id="KW-0472">Membrane</keyword>
<dbReference type="InterPro" id="IPR027628">
    <property type="entry name" value="DotA_TraY"/>
</dbReference>
<dbReference type="NCBIfam" id="TIGR04346">
    <property type="entry name" value="DotA_TraY"/>
    <property type="match status" value="2"/>
</dbReference>